<comment type="caution">
    <text evidence="2">The sequence shown here is derived from an EMBL/GenBank/DDBJ whole genome shotgun (WGS) entry which is preliminary data.</text>
</comment>
<reference evidence="2 3" key="1">
    <citation type="journal article" date="2019" name="Environ. Microbiol.">
        <title>At the nexus of three kingdoms: the genome of the mycorrhizal fungus Gigaspora margarita provides insights into plant, endobacterial and fungal interactions.</title>
        <authorList>
            <person name="Venice F."/>
            <person name="Ghignone S."/>
            <person name="Salvioli di Fossalunga A."/>
            <person name="Amselem J."/>
            <person name="Novero M."/>
            <person name="Xianan X."/>
            <person name="Sedzielewska Toro K."/>
            <person name="Morin E."/>
            <person name="Lipzen A."/>
            <person name="Grigoriev I.V."/>
            <person name="Henrissat B."/>
            <person name="Martin F.M."/>
            <person name="Bonfante P."/>
        </authorList>
    </citation>
    <scope>NUCLEOTIDE SEQUENCE [LARGE SCALE GENOMIC DNA]</scope>
    <source>
        <strain evidence="2 3">BEG34</strain>
    </source>
</reference>
<protein>
    <submittedName>
        <fullName evidence="2">CENP-b protein 1</fullName>
    </submittedName>
</protein>
<accession>A0A8H3XGP1</accession>
<organism evidence="2 3">
    <name type="scientific">Gigaspora margarita</name>
    <dbReference type="NCBI Taxonomy" id="4874"/>
    <lineage>
        <taxon>Eukaryota</taxon>
        <taxon>Fungi</taxon>
        <taxon>Fungi incertae sedis</taxon>
        <taxon>Mucoromycota</taxon>
        <taxon>Glomeromycotina</taxon>
        <taxon>Glomeromycetes</taxon>
        <taxon>Diversisporales</taxon>
        <taxon>Gigasporaceae</taxon>
        <taxon>Gigaspora</taxon>
    </lineage>
</organism>
<dbReference type="EMBL" id="WTPW01001157">
    <property type="protein sequence ID" value="KAF0452395.1"/>
    <property type="molecule type" value="Genomic_DNA"/>
</dbReference>
<evidence type="ECO:0000313" key="3">
    <source>
        <dbReference type="Proteomes" id="UP000439903"/>
    </source>
</evidence>
<evidence type="ECO:0000256" key="1">
    <source>
        <dbReference type="SAM" id="MobiDB-lite"/>
    </source>
</evidence>
<dbReference type="Proteomes" id="UP000439903">
    <property type="component" value="Unassembled WGS sequence"/>
</dbReference>
<name>A0A8H3XGP1_GIGMA</name>
<sequence>MKEKRLSIKKAIDFISDSWDDVSSTTTKNCWRKTGILPNIDEPEADNINQHIESNILLENNEIEEIISKLPDESQYAPETAHAVATYLEIVDEPIATEEVLNDEEIIATVQAEKNKEPIGKDEDEDGEPDPPVSAAKVCNAMQTVIHYEEQENSESNLTLVELGFLRKLLKKYKHIYEKSKKQTRITSFFDSQDLYLHNSSDPYPQESYSKTISKIIPKNIPKTIPKNISKTIPKTIPKITMKITLKTIPKAIPKAIPETIPKTIPRFIFAGFVSSRFVSSRLVFA</sequence>
<dbReference type="OrthoDB" id="2445882at2759"/>
<gene>
    <name evidence="2" type="ORF">F8M41_001889</name>
</gene>
<evidence type="ECO:0000313" key="2">
    <source>
        <dbReference type="EMBL" id="KAF0452395.1"/>
    </source>
</evidence>
<dbReference type="AlphaFoldDB" id="A0A8H3XGP1"/>
<proteinExistence type="predicted"/>
<feature type="region of interest" description="Disordered" evidence="1">
    <location>
        <begin position="112"/>
        <end position="132"/>
    </location>
</feature>
<keyword evidence="3" id="KW-1185">Reference proteome</keyword>